<evidence type="ECO:0000313" key="2">
    <source>
        <dbReference type="EMBL" id="KAF6168696.1"/>
    </source>
</evidence>
<dbReference type="EMBL" id="JACGCM010000685">
    <property type="protein sequence ID" value="KAF6168696.1"/>
    <property type="molecule type" value="Genomic_DNA"/>
</dbReference>
<dbReference type="Proteomes" id="UP000541444">
    <property type="component" value="Unassembled WGS sequence"/>
</dbReference>
<feature type="compositionally biased region" description="Basic and acidic residues" evidence="1">
    <location>
        <begin position="143"/>
        <end position="165"/>
    </location>
</feature>
<dbReference type="AlphaFoldDB" id="A0A7J7NNF7"/>
<feature type="compositionally biased region" description="Polar residues" evidence="1">
    <location>
        <begin position="1"/>
        <end position="16"/>
    </location>
</feature>
<feature type="compositionally biased region" description="Low complexity" evidence="1">
    <location>
        <begin position="39"/>
        <end position="49"/>
    </location>
</feature>
<dbReference type="PANTHER" id="PTHR36790:SF1">
    <property type="entry name" value="MYELIN TRANSCRIPTION FACTOR"/>
    <property type="match status" value="1"/>
</dbReference>
<feature type="region of interest" description="Disordered" evidence="1">
    <location>
        <begin position="143"/>
        <end position="180"/>
    </location>
</feature>
<sequence length="180" mass="21116">MKSTPPLTPIFSNHTLSPIRKRKPLQPKNKSETPDTKSPKPQSCSKQQQQQWIEISLFEESNKENYPAFTTPTKIESLDTSLAEELSVIRKRLDRLRLEKEKTEKMLRERDLVLERVMQELKKRGKEQRRVEVKVEMLQLKGATRDSPVRSLREQEGDKNFKEAELQEEANNEEKQSAEE</sequence>
<evidence type="ECO:0000256" key="1">
    <source>
        <dbReference type="SAM" id="MobiDB-lite"/>
    </source>
</evidence>
<comment type="caution">
    <text evidence="2">The sequence shown here is derived from an EMBL/GenBank/DDBJ whole genome shotgun (WGS) entry which is preliminary data.</text>
</comment>
<keyword evidence="3" id="KW-1185">Reference proteome</keyword>
<organism evidence="2 3">
    <name type="scientific">Kingdonia uniflora</name>
    <dbReference type="NCBI Taxonomy" id="39325"/>
    <lineage>
        <taxon>Eukaryota</taxon>
        <taxon>Viridiplantae</taxon>
        <taxon>Streptophyta</taxon>
        <taxon>Embryophyta</taxon>
        <taxon>Tracheophyta</taxon>
        <taxon>Spermatophyta</taxon>
        <taxon>Magnoliopsida</taxon>
        <taxon>Ranunculales</taxon>
        <taxon>Circaeasteraceae</taxon>
        <taxon>Kingdonia</taxon>
    </lineage>
</organism>
<dbReference type="PANTHER" id="PTHR36790">
    <property type="entry name" value="MYELIN TRANSCRIPTION FACTOR"/>
    <property type="match status" value="1"/>
</dbReference>
<feature type="compositionally biased region" description="Basic and acidic residues" evidence="1">
    <location>
        <begin position="29"/>
        <end position="38"/>
    </location>
</feature>
<gene>
    <name evidence="2" type="ORF">GIB67_026582</name>
</gene>
<proteinExistence type="predicted"/>
<dbReference type="OrthoDB" id="982181at2759"/>
<accession>A0A7J7NNF7</accession>
<feature type="region of interest" description="Disordered" evidence="1">
    <location>
        <begin position="1"/>
        <end position="49"/>
    </location>
</feature>
<reference evidence="2 3" key="1">
    <citation type="journal article" date="2020" name="IScience">
        <title>Genome Sequencing of the Endangered Kingdonia uniflora (Circaeasteraceae, Ranunculales) Reveals Potential Mechanisms of Evolutionary Specialization.</title>
        <authorList>
            <person name="Sun Y."/>
            <person name="Deng T."/>
            <person name="Zhang A."/>
            <person name="Moore M.J."/>
            <person name="Landis J.B."/>
            <person name="Lin N."/>
            <person name="Zhang H."/>
            <person name="Zhang X."/>
            <person name="Huang J."/>
            <person name="Zhang X."/>
            <person name="Sun H."/>
            <person name="Wang H."/>
        </authorList>
    </citation>
    <scope>NUCLEOTIDE SEQUENCE [LARGE SCALE GENOMIC DNA]</scope>
    <source>
        <strain evidence="2">TB1705</strain>
        <tissue evidence="2">Leaf</tissue>
    </source>
</reference>
<protein>
    <submittedName>
        <fullName evidence="2">Uncharacterized protein</fullName>
    </submittedName>
</protein>
<evidence type="ECO:0000313" key="3">
    <source>
        <dbReference type="Proteomes" id="UP000541444"/>
    </source>
</evidence>
<name>A0A7J7NNF7_9MAGN</name>